<feature type="compositionally biased region" description="Pro residues" evidence="1">
    <location>
        <begin position="16"/>
        <end position="25"/>
    </location>
</feature>
<dbReference type="OrthoDB" id="9937536at2"/>
<feature type="region of interest" description="Disordered" evidence="1">
    <location>
        <begin position="1"/>
        <end position="35"/>
    </location>
</feature>
<protein>
    <submittedName>
        <fullName evidence="2">Uncharacterized protein</fullName>
    </submittedName>
</protein>
<dbReference type="EMBL" id="PVLV01000007">
    <property type="protein sequence ID" value="PRH81085.1"/>
    <property type="molecule type" value="Genomic_DNA"/>
</dbReference>
<dbReference type="AlphaFoldDB" id="A0A2S9Q328"/>
<name>A0A2S9Q328_9ACTN</name>
<dbReference type="Proteomes" id="UP000239322">
    <property type="component" value="Unassembled WGS sequence"/>
</dbReference>
<evidence type="ECO:0000313" key="2">
    <source>
        <dbReference type="EMBL" id="PRH81085.1"/>
    </source>
</evidence>
<evidence type="ECO:0000256" key="1">
    <source>
        <dbReference type="SAM" id="MobiDB-lite"/>
    </source>
</evidence>
<evidence type="ECO:0000313" key="3">
    <source>
        <dbReference type="Proteomes" id="UP000239322"/>
    </source>
</evidence>
<dbReference type="RefSeq" id="WP_105866851.1">
    <property type="nucleotide sequence ID" value="NZ_PVLV01000007.1"/>
</dbReference>
<organism evidence="2 3">
    <name type="scientific">Streptomyces solincola</name>
    <dbReference type="NCBI Taxonomy" id="2100817"/>
    <lineage>
        <taxon>Bacteria</taxon>
        <taxon>Bacillati</taxon>
        <taxon>Actinomycetota</taxon>
        <taxon>Actinomycetes</taxon>
        <taxon>Kitasatosporales</taxon>
        <taxon>Streptomycetaceae</taxon>
        <taxon>Streptomyces</taxon>
    </lineage>
</organism>
<keyword evidence="3" id="KW-1185">Reference proteome</keyword>
<accession>A0A2S9Q328</accession>
<proteinExistence type="predicted"/>
<gene>
    <name evidence="2" type="ORF">C6N75_00635</name>
</gene>
<sequence length="113" mass="12353">MNGRGYSPQGHRPEPTTAPPTPGPGTPAADRPVDAYADMSAQLGALHTFLKARAAETPVVDPLFHEALGYALGYADACMEKRDIVGAVRKLEWMRNEAQRWADHPDFPAEARR</sequence>
<reference evidence="2 3" key="1">
    <citation type="submission" date="2018-03" db="EMBL/GenBank/DDBJ databases">
        <title>Novel Streptomyces sp. from soil.</title>
        <authorList>
            <person name="Tan G.Y.A."/>
            <person name="Lee Z.Y."/>
        </authorList>
    </citation>
    <scope>NUCLEOTIDE SEQUENCE [LARGE SCALE GENOMIC DNA]</scope>
    <source>
        <strain evidence="2 3">ST5x</strain>
    </source>
</reference>
<comment type="caution">
    <text evidence="2">The sequence shown here is derived from an EMBL/GenBank/DDBJ whole genome shotgun (WGS) entry which is preliminary data.</text>
</comment>